<dbReference type="EMBL" id="GGEC01005064">
    <property type="protein sequence ID" value="MBW85547.1"/>
    <property type="molecule type" value="Transcribed_RNA"/>
</dbReference>
<feature type="region of interest" description="Disordered" evidence="5">
    <location>
        <begin position="1"/>
        <end position="39"/>
    </location>
</feature>
<feature type="region of interest" description="Disordered" evidence="5">
    <location>
        <begin position="360"/>
        <end position="410"/>
    </location>
</feature>
<dbReference type="InterPro" id="IPR019787">
    <property type="entry name" value="Znf_PHD-finger"/>
</dbReference>
<dbReference type="PROSITE" id="PS50090">
    <property type="entry name" value="MYB_LIKE"/>
    <property type="match status" value="1"/>
</dbReference>
<dbReference type="CDD" id="cd11660">
    <property type="entry name" value="SANT_TRF"/>
    <property type="match status" value="1"/>
</dbReference>
<organism evidence="8">
    <name type="scientific">Rhizophora mucronata</name>
    <name type="common">Asiatic mangrove</name>
    <dbReference type="NCBI Taxonomy" id="61149"/>
    <lineage>
        <taxon>Eukaryota</taxon>
        <taxon>Viridiplantae</taxon>
        <taxon>Streptophyta</taxon>
        <taxon>Embryophyta</taxon>
        <taxon>Tracheophyta</taxon>
        <taxon>Spermatophyta</taxon>
        <taxon>Magnoliopsida</taxon>
        <taxon>eudicotyledons</taxon>
        <taxon>Gunneridae</taxon>
        <taxon>Pentapetalae</taxon>
        <taxon>rosids</taxon>
        <taxon>fabids</taxon>
        <taxon>Malpighiales</taxon>
        <taxon>Rhizophoraceae</taxon>
        <taxon>Rhizophora</taxon>
    </lineage>
</organism>
<feature type="compositionally biased region" description="Basic and acidic residues" evidence="5">
    <location>
        <begin position="168"/>
        <end position="182"/>
    </location>
</feature>
<evidence type="ECO:0000256" key="4">
    <source>
        <dbReference type="PROSITE-ProRule" id="PRU00146"/>
    </source>
</evidence>
<accession>A0A2P2IWG5</accession>
<dbReference type="InterPro" id="IPR001005">
    <property type="entry name" value="SANT/Myb"/>
</dbReference>
<dbReference type="InterPro" id="IPR019786">
    <property type="entry name" value="Zinc_finger_PHD-type_CS"/>
</dbReference>
<feature type="compositionally biased region" description="Polar residues" evidence="5">
    <location>
        <begin position="14"/>
        <end position="25"/>
    </location>
</feature>
<dbReference type="EMBL" id="GGEC01005065">
    <property type="protein sequence ID" value="MBW85548.1"/>
    <property type="molecule type" value="Transcribed_RNA"/>
</dbReference>
<keyword evidence="1" id="KW-0479">Metal-binding</keyword>
<keyword evidence="3" id="KW-0862">Zinc</keyword>
<evidence type="ECO:0000259" key="6">
    <source>
        <dbReference type="PROSITE" id="PS50016"/>
    </source>
</evidence>
<sequence length="480" mass="55652">MRTKTRCPRARPSKSPQKPSHTTSARPIPPINPDGCDAEAEASVDEIMREKSRKGDGCKKKHKVSNETDVFEGKESGLDRKKVDWLRNDACLRCNRDGKLIFCSEQGCPLAFHRECMEFEPKFDEKGMFYCPYCWFKLQVSRTLFLREKAMLAKKALLDFMNSKTSSENEEKQDVRRAEGKSSTEVPWVGGRSEGEILGEMKDHQNEKGFKKLDEYDPFGGVVEIDCHKNMNEHCGQKEKIQGVEPLNNYVHEKKKNDKKILHPYNFRVLDDEGMKEQDDDYVGDGMDDEIVEESPNTYCVEEESILNDTPNGSKESLHQDALETLRGEEVAQKVPKTSDINSETIVVHRKRFKHIVKKKVTQPHIARSSKKVSFQTHNNLEANTSNQYKKTSSFENSRRPQESTSTFSNLHFAQDKRKRLYWTPEEEDMLKEGVQKFSIEVNKNIPWRKILESGRHIFHATRTPNDLRDKWRKIVVKEF</sequence>
<evidence type="ECO:0000256" key="5">
    <source>
        <dbReference type="SAM" id="MobiDB-lite"/>
    </source>
</evidence>
<dbReference type="AlphaFoldDB" id="A0A2P2IWG5"/>
<dbReference type="InterPro" id="IPR009057">
    <property type="entry name" value="Homeodomain-like_sf"/>
</dbReference>
<reference evidence="8" key="1">
    <citation type="submission" date="2018-02" db="EMBL/GenBank/DDBJ databases">
        <title>Rhizophora mucronata_Transcriptome.</title>
        <authorList>
            <person name="Meera S.P."/>
            <person name="Sreeshan A."/>
            <person name="Augustine A."/>
        </authorList>
    </citation>
    <scope>NUCLEOTIDE SEQUENCE</scope>
    <source>
        <tissue evidence="8">Leaf</tissue>
    </source>
</reference>
<dbReference type="Pfam" id="PF00249">
    <property type="entry name" value="Myb_DNA-binding"/>
    <property type="match status" value="1"/>
</dbReference>
<evidence type="ECO:0000313" key="8">
    <source>
        <dbReference type="EMBL" id="MBW85547.1"/>
    </source>
</evidence>
<feature type="compositionally biased region" description="Basic residues" evidence="5">
    <location>
        <begin position="1"/>
        <end position="12"/>
    </location>
</feature>
<proteinExistence type="predicted"/>
<evidence type="ECO:0000256" key="2">
    <source>
        <dbReference type="ARBA" id="ARBA00022771"/>
    </source>
</evidence>
<name>A0A2P2IWG5_RHIMU</name>
<protein>
    <submittedName>
        <fullName evidence="8">Uncharacterized protein MANES_18G010900</fullName>
    </submittedName>
</protein>
<dbReference type="SMART" id="SM00717">
    <property type="entry name" value="SANT"/>
    <property type="match status" value="1"/>
</dbReference>
<keyword evidence="2 4" id="KW-0863">Zinc-finger</keyword>
<evidence type="ECO:0000256" key="3">
    <source>
        <dbReference type="ARBA" id="ARBA00022833"/>
    </source>
</evidence>
<dbReference type="Gene3D" id="3.30.40.10">
    <property type="entry name" value="Zinc/RING finger domain, C3HC4 (zinc finger)"/>
    <property type="match status" value="1"/>
</dbReference>
<evidence type="ECO:0000259" key="7">
    <source>
        <dbReference type="PROSITE" id="PS50090"/>
    </source>
</evidence>
<evidence type="ECO:0000256" key="1">
    <source>
        <dbReference type="ARBA" id="ARBA00022723"/>
    </source>
</evidence>
<dbReference type="PROSITE" id="PS50016">
    <property type="entry name" value="ZF_PHD_2"/>
    <property type="match status" value="1"/>
</dbReference>
<dbReference type="InterPro" id="IPR013083">
    <property type="entry name" value="Znf_RING/FYVE/PHD"/>
</dbReference>
<dbReference type="InterPro" id="IPR011011">
    <property type="entry name" value="Znf_FYVE_PHD"/>
</dbReference>
<dbReference type="PANTHER" id="PTHR47863:SF5">
    <property type="entry name" value="HOMEODOMAIN-LIKE PROTEIN WITH RING_FYVE_PHD-TYPE ZINC FINGER DOMAIN-CONTAINING PROTEIN-RELATED"/>
    <property type="match status" value="1"/>
</dbReference>
<feature type="region of interest" description="Disordered" evidence="5">
    <location>
        <begin position="168"/>
        <end position="189"/>
    </location>
</feature>
<dbReference type="PANTHER" id="PTHR47863">
    <property type="entry name" value="RING/FYVE/PHD ZINC FINGER SUPERFAMILY PROTEIN"/>
    <property type="match status" value="1"/>
</dbReference>
<dbReference type="SMART" id="SM00249">
    <property type="entry name" value="PHD"/>
    <property type="match status" value="1"/>
</dbReference>
<dbReference type="InterPro" id="IPR001965">
    <property type="entry name" value="Znf_PHD"/>
</dbReference>
<dbReference type="SUPFAM" id="SSF46689">
    <property type="entry name" value="Homeodomain-like"/>
    <property type="match status" value="1"/>
</dbReference>
<dbReference type="GO" id="GO:0008270">
    <property type="term" value="F:zinc ion binding"/>
    <property type="evidence" value="ECO:0007669"/>
    <property type="project" value="UniProtKB-KW"/>
</dbReference>
<dbReference type="Gene3D" id="1.10.10.60">
    <property type="entry name" value="Homeodomain-like"/>
    <property type="match status" value="1"/>
</dbReference>
<dbReference type="PROSITE" id="PS01359">
    <property type="entry name" value="ZF_PHD_1"/>
    <property type="match status" value="1"/>
</dbReference>
<dbReference type="SUPFAM" id="SSF57903">
    <property type="entry name" value="FYVE/PHD zinc finger"/>
    <property type="match status" value="1"/>
</dbReference>
<feature type="domain" description="Myb-like" evidence="7">
    <location>
        <begin position="415"/>
        <end position="476"/>
    </location>
</feature>
<feature type="domain" description="PHD-type" evidence="6">
    <location>
        <begin position="88"/>
        <end position="137"/>
    </location>
</feature>
<feature type="compositionally biased region" description="Polar residues" evidence="5">
    <location>
        <begin position="372"/>
        <end position="396"/>
    </location>
</feature>